<gene>
    <name evidence="6" type="ORF">SAMN03080606_03132</name>
</gene>
<keyword evidence="3" id="KW-0067">ATP-binding</keyword>
<dbReference type="EMBL" id="FMUS01000022">
    <property type="protein sequence ID" value="SCY93444.1"/>
    <property type="molecule type" value="Genomic_DNA"/>
</dbReference>
<dbReference type="Gene3D" id="2.40.100.10">
    <property type="entry name" value="Cyclophilin-like"/>
    <property type="match status" value="1"/>
</dbReference>
<evidence type="ECO:0000313" key="6">
    <source>
        <dbReference type="EMBL" id="SCY93444.1"/>
    </source>
</evidence>
<proteinExistence type="predicted"/>
<keyword evidence="1" id="KW-0547">Nucleotide-binding</keyword>
<protein>
    <submittedName>
        <fullName evidence="6">Biotin-dependent carboxylase uncharacterized domain-containing protein</fullName>
    </submittedName>
</protein>
<name>A0A1G5JZ28_9FIRM</name>
<sequence>MDSIKINKPGLLTTLQDLGREGYQQFGIPVAGAMDKYSFQLANLLVGNDRNEGALEITMMGPEITFNCTSVISITGGDLSPNINNKPIEMYQTHLVRQGDVLKFKGLKSGCRAYLAVAGGFKVDPVMGSVSTFLKGKIGGFKGRRLIEGDVIYLKNPIEMYSKRIISSKYIPSYKARTVRIIIGTEESMFTPKAYEVLLKESYELTTQCDRMGYRLEGPELQHIDGADIISGGINLGAIQVPGEGKPIIMMADRQATGGYAKIANVISVDIPLLAQMKPGDKINFESVSVEEAQKLVIEEENRVNKIKEELQKNYNKAEKIKIYKIKINGVEYRVMVEEIL</sequence>
<dbReference type="Pfam" id="PF02626">
    <property type="entry name" value="CT_A_B"/>
    <property type="match status" value="1"/>
</dbReference>
<dbReference type="InterPro" id="IPR029000">
    <property type="entry name" value="Cyclophilin-like_dom_sf"/>
</dbReference>
<keyword evidence="7" id="KW-1185">Reference proteome</keyword>
<dbReference type="STRING" id="1120976.SAMN03080606_03132"/>
<dbReference type="SMART" id="SM00797">
    <property type="entry name" value="AHS2"/>
    <property type="match status" value="1"/>
</dbReference>
<dbReference type="InterPro" id="IPR003778">
    <property type="entry name" value="CT_A_B"/>
</dbReference>
<dbReference type="PANTHER" id="PTHR43309">
    <property type="entry name" value="5-OXOPROLINASE SUBUNIT C"/>
    <property type="match status" value="1"/>
</dbReference>
<dbReference type="GO" id="GO:0016787">
    <property type="term" value="F:hydrolase activity"/>
    <property type="evidence" value="ECO:0007669"/>
    <property type="project" value="UniProtKB-KW"/>
</dbReference>
<dbReference type="AlphaFoldDB" id="A0A1G5JZ28"/>
<dbReference type="NCBIfam" id="TIGR00724">
    <property type="entry name" value="urea_amlyse_rel"/>
    <property type="match status" value="1"/>
</dbReference>
<evidence type="ECO:0000259" key="5">
    <source>
        <dbReference type="SMART" id="SM00797"/>
    </source>
</evidence>
<accession>A0A1G5JZ28</accession>
<evidence type="ECO:0000256" key="3">
    <source>
        <dbReference type="ARBA" id="ARBA00022840"/>
    </source>
</evidence>
<feature type="coiled-coil region" evidence="4">
    <location>
        <begin position="290"/>
        <end position="321"/>
    </location>
</feature>
<dbReference type="OrthoDB" id="9782422at2"/>
<dbReference type="InterPro" id="IPR052708">
    <property type="entry name" value="PxpC"/>
</dbReference>
<evidence type="ECO:0000256" key="2">
    <source>
        <dbReference type="ARBA" id="ARBA00022801"/>
    </source>
</evidence>
<dbReference type="Proteomes" id="UP000198636">
    <property type="component" value="Unassembled WGS sequence"/>
</dbReference>
<evidence type="ECO:0000313" key="7">
    <source>
        <dbReference type="Proteomes" id="UP000198636"/>
    </source>
</evidence>
<reference evidence="6 7" key="1">
    <citation type="submission" date="2016-10" db="EMBL/GenBank/DDBJ databases">
        <authorList>
            <person name="de Groot N.N."/>
        </authorList>
    </citation>
    <scope>NUCLEOTIDE SEQUENCE [LARGE SCALE GENOMIC DNA]</scope>
    <source>
        <strain evidence="6 7">DSM 18978</strain>
    </source>
</reference>
<feature type="domain" description="Carboxyltransferase" evidence="5">
    <location>
        <begin position="25"/>
        <end position="303"/>
    </location>
</feature>
<dbReference type="PANTHER" id="PTHR43309:SF5">
    <property type="entry name" value="5-OXOPROLINASE SUBUNIT C"/>
    <property type="match status" value="1"/>
</dbReference>
<evidence type="ECO:0000256" key="4">
    <source>
        <dbReference type="SAM" id="Coils"/>
    </source>
</evidence>
<dbReference type="GO" id="GO:0005524">
    <property type="term" value="F:ATP binding"/>
    <property type="evidence" value="ECO:0007669"/>
    <property type="project" value="UniProtKB-KW"/>
</dbReference>
<keyword evidence="4" id="KW-0175">Coiled coil</keyword>
<dbReference type="RefSeq" id="WP_091545440.1">
    <property type="nucleotide sequence ID" value="NZ_FMUS01000022.1"/>
</dbReference>
<keyword evidence="2" id="KW-0378">Hydrolase</keyword>
<evidence type="ECO:0000256" key="1">
    <source>
        <dbReference type="ARBA" id="ARBA00022741"/>
    </source>
</evidence>
<organism evidence="6 7">
    <name type="scientific">Alkaliphilus peptidifermentans DSM 18978</name>
    <dbReference type="NCBI Taxonomy" id="1120976"/>
    <lineage>
        <taxon>Bacteria</taxon>
        <taxon>Bacillati</taxon>
        <taxon>Bacillota</taxon>
        <taxon>Clostridia</taxon>
        <taxon>Peptostreptococcales</taxon>
        <taxon>Natronincolaceae</taxon>
        <taxon>Alkaliphilus</taxon>
    </lineage>
</organism>
<dbReference type="SUPFAM" id="SSF50891">
    <property type="entry name" value="Cyclophilin-like"/>
    <property type="match status" value="1"/>
</dbReference>